<name>A0A062V3I5_9EURY</name>
<evidence type="ECO:0000256" key="2">
    <source>
        <dbReference type="ARBA" id="ARBA00022801"/>
    </source>
</evidence>
<feature type="binding site" evidence="4">
    <location>
        <position position="244"/>
    </location>
    <ligand>
        <name>Mn(2+)</name>
        <dbReference type="ChEBI" id="CHEBI:29035"/>
        <label>1</label>
    </ligand>
</feature>
<gene>
    <name evidence="7" type="ORF">ANME2D_01953</name>
</gene>
<dbReference type="CDD" id="cd09988">
    <property type="entry name" value="Formimidoylglutamase"/>
    <property type="match status" value="1"/>
</dbReference>
<feature type="binding site" evidence="4">
    <location>
        <position position="129"/>
    </location>
    <ligand>
        <name>Mn(2+)</name>
        <dbReference type="ChEBI" id="CHEBI:29035"/>
        <label>1</label>
    </ligand>
</feature>
<dbReference type="GO" id="GO:0046872">
    <property type="term" value="F:metal ion binding"/>
    <property type="evidence" value="ECO:0007669"/>
    <property type="project" value="UniProtKB-KW"/>
</dbReference>
<dbReference type="Proteomes" id="UP000027153">
    <property type="component" value="Unassembled WGS sequence"/>
</dbReference>
<feature type="binding site" evidence="4">
    <location>
        <position position="246"/>
    </location>
    <ligand>
        <name>Mn(2+)</name>
        <dbReference type="ChEBI" id="CHEBI:29035"/>
        <label>1</label>
    </ligand>
</feature>
<feature type="binding site" evidence="4">
    <location>
        <position position="157"/>
    </location>
    <ligand>
        <name>Mn(2+)</name>
        <dbReference type="ChEBI" id="CHEBI:29035"/>
        <label>1</label>
    </ligand>
</feature>
<feature type="binding site" evidence="4">
    <location>
        <position position="155"/>
    </location>
    <ligand>
        <name>Mn(2+)</name>
        <dbReference type="ChEBI" id="CHEBI:29035"/>
        <label>1</label>
    </ligand>
</feature>
<comment type="similarity">
    <text evidence="5 6">Belongs to the arginase family.</text>
</comment>
<dbReference type="SUPFAM" id="SSF52768">
    <property type="entry name" value="Arginase/deacetylase"/>
    <property type="match status" value="1"/>
</dbReference>
<dbReference type="Pfam" id="PF00491">
    <property type="entry name" value="Arginase"/>
    <property type="match status" value="1"/>
</dbReference>
<evidence type="ECO:0000313" key="7">
    <source>
        <dbReference type="EMBL" id="KCZ71897.1"/>
    </source>
</evidence>
<evidence type="ECO:0000256" key="4">
    <source>
        <dbReference type="PIRSR" id="PIRSR036979-1"/>
    </source>
</evidence>
<comment type="caution">
    <text evidence="7">The sequence shown here is derived from an EMBL/GenBank/DDBJ whole genome shotgun (WGS) entry which is preliminary data.</text>
</comment>
<evidence type="ECO:0000313" key="8">
    <source>
        <dbReference type="Proteomes" id="UP000027153"/>
    </source>
</evidence>
<feature type="binding site" evidence="4">
    <location>
        <position position="153"/>
    </location>
    <ligand>
        <name>Mn(2+)</name>
        <dbReference type="ChEBI" id="CHEBI:29035"/>
        <label>1</label>
    </ligand>
</feature>
<evidence type="ECO:0000256" key="5">
    <source>
        <dbReference type="PROSITE-ProRule" id="PRU00742"/>
    </source>
</evidence>
<dbReference type="PIRSF" id="PIRSF036979">
    <property type="entry name" value="Arginase"/>
    <property type="match status" value="1"/>
</dbReference>
<comment type="cofactor">
    <cofactor evidence="4">
        <name>Mn(2+)</name>
        <dbReference type="ChEBI" id="CHEBI:29035"/>
    </cofactor>
    <text evidence="4">Binds 2 manganese ions per subunit.</text>
</comment>
<evidence type="ECO:0000256" key="6">
    <source>
        <dbReference type="RuleBase" id="RU003684"/>
    </source>
</evidence>
<protein>
    <submittedName>
        <fullName evidence="7">Arginase family hydrolase, arginase/agmainase/formiminoglutamate hydrolase</fullName>
        <ecNumber evidence="7">3.5.3.8</ecNumber>
    </submittedName>
</protein>
<evidence type="ECO:0000256" key="3">
    <source>
        <dbReference type="ARBA" id="ARBA00023211"/>
    </source>
</evidence>
<dbReference type="InterPro" id="IPR020855">
    <property type="entry name" value="Ureohydrolase_Mn_BS"/>
</dbReference>
<dbReference type="PANTHER" id="PTHR11358:SF35">
    <property type="entry name" value="FORMIMIDOYLGLUTAMASE"/>
    <property type="match status" value="1"/>
</dbReference>
<dbReference type="AlphaFoldDB" id="A0A062V3I5"/>
<dbReference type="EC" id="3.5.3.8" evidence="7"/>
<evidence type="ECO:0000256" key="1">
    <source>
        <dbReference type="ARBA" id="ARBA00022723"/>
    </source>
</evidence>
<dbReference type="InterPro" id="IPR023696">
    <property type="entry name" value="Ureohydrolase_dom_sf"/>
</dbReference>
<reference evidence="7 8" key="1">
    <citation type="journal article" date="2013" name="Nature">
        <title>Anaerobic oxidation of methane coupled to nitrate reduction in a novel archaeal lineage.</title>
        <authorList>
            <person name="Haroon M.F."/>
            <person name="Hu S."/>
            <person name="Shi Y."/>
            <person name="Imelfort M."/>
            <person name="Keller J."/>
            <person name="Hugenholtz P."/>
            <person name="Yuan Z."/>
            <person name="Tyson G.W."/>
        </authorList>
    </citation>
    <scope>NUCLEOTIDE SEQUENCE [LARGE SCALE GENOMIC DNA]</scope>
    <source>
        <strain evidence="7 8">ANME-2d</strain>
    </source>
</reference>
<keyword evidence="3 4" id="KW-0464">Manganese</keyword>
<dbReference type="EMBL" id="JMIY01000004">
    <property type="protein sequence ID" value="KCZ71897.1"/>
    <property type="molecule type" value="Genomic_DNA"/>
</dbReference>
<dbReference type="Gene3D" id="3.40.800.10">
    <property type="entry name" value="Ureohydrolase domain"/>
    <property type="match status" value="1"/>
</dbReference>
<keyword evidence="2 6" id="KW-0378">Hydrolase</keyword>
<dbReference type="GO" id="GO:0008783">
    <property type="term" value="F:agmatinase activity"/>
    <property type="evidence" value="ECO:0007669"/>
    <property type="project" value="TreeGrafter"/>
</dbReference>
<organism evidence="7 8">
    <name type="scientific">Candidatus Methanoperedens nitratireducens</name>
    <dbReference type="NCBI Taxonomy" id="1392998"/>
    <lineage>
        <taxon>Archaea</taxon>
        <taxon>Methanobacteriati</taxon>
        <taxon>Methanobacteriota</taxon>
        <taxon>Stenosarchaea group</taxon>
        <taxon>Methanomicrobia</taxon>
        <taxon>Methanosarcinales</taxon>
        <taxon>ANME-2 cluster</taxon>
        <taxon>Candidatus Methanoperedentaceae</taxon>
        <taxon>Candidatus Methanoperedens</taxon>
    </lineage>
</organism>
<dbReference type="PROSITE" id="PS51409">
    <property type="entry name" value="ARGINASE_2"/>
    <property type="match status" value="1"/>
</dbReference>
<proteinExistence type="inferred from homology"/>
<dbReference type="InterPro" id="IPR006035">
    <property type="entry name" value="Ureohydrolase"/>
</dbReference>
<keyword evidence="1 4" id="KW-0479">Metal-binding</keyword>
<dbReference type="GO" id="GO:0050415">
    <property type="term" value="F:formimidoylglutamase activity"/>
    <property type="evidence" value="ECO:0007669"/>
    <property type="project" value="UniProtKB-EC"/>
</dbReference>
<sequence>MNFLQKPSVQIYEPQHDPNDLRVKNIIMPSSKDRPIEIGIIGVPFDKAVSLGGGREGSRFAPDVLRKALKKYGTTFNIEQKIDISDLNIVDFGDVSVTEDIAETHERITAAVNHLLTKGILPIVIGGGHDTSIGTVRALSEFHSREIGGINIDAHFDVREIIDNRITSGTPFRKLLETGLLKGENFVEMGAHDNLNSRTYYDYLMFKKVSVFILPDVVAGIPTIMEKALKIAGSNTRSVFISIDIDSVAQCFAPGSSAPDAWGFDPEQIRELAFLAGASKAVKLLDIVEINPRFDVDNRTARLGASIIISFLNGFKMRRGV</sequence>
<accession>A0A062V3I5</accession>
<keyword evidence="8" id="KW-1185">Reference proteome</keyword>
<dbReference type="PANTHER" id="PTHR11358">
    <property type="entry name" value="ARGINASE/AGMATINASE"/>
    <property type="match status" value="1"/>
</dbReference>
<dbReference type="GO" id="GO:0033389">
    <property type="term" value="P:putrescine biosynthetic process from arginine, via agmatine"/>
    <property type="evidence" value="ECO:0007669"/>
    <property type="project" value="TreeGrafter"/>
</dbReference>
<dbReference type="PROSITE" id="PS01053">
    <property type="entry name" value="ARGINASE_1"/>
    <property type="match status" value="1"/>
</dbReference>